<dbReference type="EC" id="2.1.1.72" evidence="1"/>
<evidence type="ECO:0000256" key="1">
    <source>
        <dbReference type="ARBA" id="ARBA00011900"/>
    </source>
</evidence>
<protein>
    <recommendedName>
        <fullName evidence="1">site-specific DNA-methyltransferase (adenine-specific)</fullName>
        <ecNumber evidence="1">2.1.1.72</ecNumber>
    </recommendedName>
</protein>
<dbReference type="Pfam" id="PF07669">
    <property type="entry name" value="Eco57I"/>
    <property type="match status" value="1"/>
</dbReference>
<keyword evidence="2" id="KW-0489">Methyltransferase</keyword>
<evidence type="ECO:0000256" key="4">
    <source>
        <dbReference type="ARBA" id="ARBA00022691"/>
    </source>
</evidence>
<evidence type="ECO:0000313" key="8">
    <source>
        <dbReference type="Proteomes" id="UP000280307"/>
    </source>
</evidence>
<evidence type="ECO:0000256" key="5">
    <source>
        <dbReference type="ARBA" id="ARBA00047942"/>
    </source>
</evidence>
<accession>A0A426TZS5</accession>
<dbReference type="PANTHER" id="PTHR33841">
    <property type="entry name" value="DNA METHYLTRANSFERASE YEEA-RELATED"/>
    <property type="match status" value="1"/>
</dbReference>
<dbReference type="GO" id="GO:0009007">
    <property type="term" value="F:site-specific DNA-methyltransferase (adenine-specific) activity"/>
    <property type="evidence" value="ECO:0007669"/>
    <property type="project" value="UniProtKB-EC"/>
</dbReference>
<dbReference type="InterPro" id="IPR002052">
    <property type="entry name" value="DNA_methylase_N6_adenine_CS"/>
</dbReference>
<dbReference type="InterPro" id="IPR011639">
    <property type="entry name" value="MethylTrfase_TaqI-like_dom"/>
</dbReference>
<dbReference type="PANTHER" id="PTHR33841:SF1">
    <property type="entry name" value="DNA METHYLTRANSFERASE A"/>
    <property type="match status" value="1"/>
</dbReference>
<dbReference type="SUPFAM" id="SSF53335">
    <property type="entry name" value="S-adenosyl-L-methionine-dependent methyltransferases"/>
    <property type="match status" value="1"/>
</dbReference>
<evidence type="ECO:0000256" key="2">
    <source>
        <dbReference type="ARBA" id="ARBA00022603"/>
    </source>
</evidence>
<gene>
    <name evidence="7" type="ORF">EI684_10840</name>
</gene>
<reference evidence="7 8" key="1">
    <citation type="submission" date="2018-12" db="EMBL/GenBank/DDBJ databases">
        <title>Genome Sequence of Candidatus Viridilinea halotolerans isolated from saline sulfide-rich spring.</title>
        <authorList>
            <person name="Grouzdev D.S."/>
            <person name="Burganskaya E.I."/>
            <person name="Krutkina M.S."/>
            <person name="Sukhacheva M.V."/>
            <person name="Gorlenko V.M."/>
        </authorList>
    </citation>
    <scope>NUCLEOTIDE SEQUENCE [LARGE SCALE GENOMIC DNA]</scope>
    <source>
        <strain evidence="7">Chok-6</strain>
    </source>
</reference>
<dbReference type="PROSITE" id="PS00092">
    <property type="entry name" value="N6_MTASE"/>
    <property type="match status" value="1"/>
</dbReference>
<sequence length="1263" mass="141200">MSTPQLSLALAQRHNNHQLFADRYLDVTLPQREAWLALRTEAAPVLAQVRAILAAFTPSKNEAQTVQDLVRPVLLALGHRFEVQAALKTPKGTKRPDYLFYRDQAALNANKDRVLTAADLGAVFAVGDAKYWERKLDVSSSGEGDEINRVPADQIAFYMRHSGVTWGILTNGRHWRLYHKDTVEKQDRYYEVDLPSLAEGDNVDAFLYFYAFFRRAAFDPAAAEPLALEALLQESSDYARGVSESLKAQVFDALRHLAQGFLDFPGNKLAPTSDALHEIYSHSLIVLYRLLFIFYAEARELLPLRESAAYREDYSLAALVRQVARRLDSGLTLLIDTGQTWARLRDLFGIINLGSPPLHVATFNGGLFDPQRYPFLERYTIGDAQLQQALDKLARVAKEQIDYRDLAERHLGTIYEGLLEYHLQPLERTADGFALDLFNAKGERHRTGSYYTPDFVVQYIAEQTLRPLLEAAVADQASDEAKIAALLAVSCLDPAMGSGHFPVAAMEYIAHYILNLGVQPPADAGEEPDLVYWKRRVAQSCIYGVDLNPLAVDLAKLSLWLATAAKGRPLSFLDHHLRCGNALVGAMATELEGSKAAQRGKKKLAPEPTGQLSMLEDPAFAGAMASAVGSMWLIEGSAGRTVTEVKEQEQLYELIRRGLTERFAVQADLRTAEAFGQAPAKSLWPSLVAYANKRNGNGGAFAMAAYDPLLAQLRDLAATQRCFHWDLEFPEIFFDRHGRPLGEQAGFDAIIGNPPYVRQEQLGPLKPYLQAAYAETYSGTADLLTYFFHQGVRLLREGGRLGYIASNSWLRANYAIPLRSFMRTHVTFEQLIDLGDNRIFADAPDVYPAIPLLRKAPPPADHRALVASFSRGEGVKQFAAQLATKFVSVSIHDQQDSGWQLGADAERQLFAKLMLGRKTLGNVVTGIYYGLKTGLNQAFVIDQAAHNQLVKADPGSAALLKPFLRGKDLRPWHQAATGRWLILLPNKWTEHTFGHGLDEAQAWAKLQALHPRIAAHLAPFADDARKRSDKGSYWWELRPCDYYDAFGKTKICWPDICKFPRFSWSQDQIYIGNTGYVAVTQEYWLVGYLASRCAWFVIARSATWLGERAGMERYRLIDQFMRRIPIPDASAAEREAIGNVVLQITAEAQARYTLQQRVRKRILSDLGGTAGTKLNQKLTAWWNLDFPAFRAEVDKALKHDIALKDRDAWQDWLEGQCAAHAAHTAAIIAAESELNTRIYQLFDLSAAEIALIEASTKYQYGEM</sequence>
<dbReference type="GO" id="GO:0032259">
    <property type="term" value="P:methylation"/>
    <property type="evidence" value="ECO:0007669"/>
    <property type="project" value="UniProtKB-KW"/>
</dbReference>
<evidence type="ECO:0000256" key="3">
    <source>
        <dbReference type="ARBA" id="ARBA00022679"/>
    </source>
</evidence>
<comment type="caution">
    <text evidence="7">The sequence shown here is derived from an EMBL/GenBank/DDBJ whole genome shotgun (WGS) entry which is preliminary data.</text>
</comment>
<dbReference type="GO" id="GO:0003676">
    <property type="term" value="F:nucleic acid binding"/>
    <property type="evidence" value="ECO:0007669"/>
    <property type="project" value="InterPro"/>
</dbReference>
<comment type="catalytic activity">
    <reaction evidence="5">
        <text>a 2'-deoxyadenosine in DNA + S-adenosyl-L-methionine = an N(6)-methyl-2'-deoxyadenosine in DNA + S-adenosyl-L-homocysteine + H(+)</text>
        <dbReference type="Rhea" id="RHEA:15197"/>
        <dbReference type="Rhea" id="RHEA-COMP:12418"/>
        <dbReference type="Rhea" id="RHEA-COMP:12419"/>
        <dbReference type="ChEBI" id="CHEBI:15378"/>
        <dbReference type="ChEBI" id="CHEBI:57856"/>
        <dbReference type="ChEBI" id="CHEBI:59789"/>
        <dbReference type="ChEBI" id="CHEBI:90615"/>
        <dbReference type="ChEBI" id="CHEBI:90616"/>
        <dbReference type="EC" id="2.1.1.72"/>
    </reaction>
</comment>
<dbReference type="PRINTS" id="PR00507">
    <property type="entry name" value="N12N6MTFRASE"/>
</dbReference>
<dbReference type="Proteomes" id="UP000280307">
    <property type="component" value="Unassembled WGS sequence"/>
</dbReference>
<organism evidence="7 8">
    <name type="scientific">Candidatus Viridilinea halotolerans</name>
    <dbReference type="NCBI Taxonomy" id="2491704"/>
    <lineage>
        <taxon>Bacteria</taxon>
        <taxon>Bacillati</taxon>
        <taxon>Chloroflexota</taxon>
        <taxon>Chloroflexia</taxon>
        <taxon>Chloroflexales</taxon>
        <taxon>Chloroflexineae</taxon>
        <taxon>Oscillochloridaceae</taxon>
        <taxon>Candidatus Viridilinea</taxon>
    </lineage>
</organism>
<feature type="domain" description="Type II methyltransferase M.TaqI-like" evidence="6">
    <location>
        <begin position="541"/>
        <end position="840"/>
    </location>
</feature>
<keyword evidence="4" id="KW-0949">S-adenosyl-L-methionine</keyword>
<dbReference type="Gene3D" id="3.40.50.150">
    <property type="entry name" value="Vaccinia Virus protein VP39"/>
    <property type="match status" value="2"/>
</dbReference>
<proteinExistence type="predicted"/>
<evidence type="ECO:0000313" key="7">
    <source>
        <dbReference type="EMBL" id="RRR71913.1"/>
    </source>
</evidence>
<dbReference type="InterPro" id="IPR050953">
    <property type="entry name" value="N4_N6_ade-DNA_methylase"/>
</dbReference>
<evidence type="ECO:0000259" key="6">
    <source>
        <dbReference type="Pfam" id="PF07669"/>
    </source>
</evidence>
<dbReference type="AlphaFoldDB" id="A0A426TZS5"/>
<name>A0A426TZS5_9CHLR</name>
<dbReference type="GO" id="GO:0006304">
    <property type="term" value="P:DNA modification"/>
    <property type="evidence" value="ECO:0007669"/>
    <property type="project" value="InterPro"/>
</dbReference>
<dbReference type="InterPro" id="IPR029063">
    <property type="entry name" value="SAM-dependent_MTases_sf"/>
</dbReference>
<dbReference type="EMBL" id="RSAS01000423">
    <property type="protein sequence ID" value="RRR71913.1"/>
    <property type="molecule type" value="Genomic_DNA"/>
</dbReference>
<keyword evidence="3" id="KW-0808">Transferase</keyword>